<evidence type="ECO:0000313" key="1">
    <source>
        <dbReference type="EMBL" id="CEL69520.1"/>
    </source>
</evidence>
<sequence>MSASSCVAVAFRRVARTALESGRRDVQSKTTDASSLFRCTDRMKLPPGGLVLGARNFSSVKFMDQKRSGEETVYFKKEDEALLRNLLANHPEYDPKYSVDHMSSELGAIARDITLACQKHGMKDPSAAFMKDLISIFSTHGYAKVSK</sequence>
<accession>A0A0F7ULY7</accession>
<dbReference type="AlphaFoldDB" id="A0A0F7ULY7"/>
<gene>
    <name evidence="1" type="ORF">BN1204_052270</name>
</gene>
<reference evidence="1" key="1">
    <citation type="journal article" date="2015" name="PLoS ONE">
        <title>Comprehensive Evaluation of Toxoplasma gondii VEG and Neospora caninum LIV Genomes with Tachyzoite Stage Transcriptome and Proteome Defines Novel Transcript Features.</title>
        <authorList>
            <person name="Ramaprasad A."/>
            <person name="Mourier T."/>
            <person name="Naeem R."/>
            <person name="Malas T.B."/>
            <person name="Moussa E."/>
            <person name="Panigrahi A."/>
            <person name="Vermont S.J."/>
            <person name="Otto T.D."/>
            <person name="Wastling J."/>
            <person name="Pain A."/>
        </authorList>
    </citation>
    <scope>NUCLEOTIDE SEQUENCE</scope>
    <source>
        <strain evidence="1">Liverpool</strain>
    </source>
</reference>
<dbReference type="EMBL" id="LN714485">
    <property type="protein sequence ID" value="CEL69520.1"/>
    <property type="molecule type" value="Genomic_DNA"/>
</dbReference>
<name>A0A0F7ULY7_NEOCL</name>
<organism evidence="1">
    <name type="scientific">Neospora caninum (strain Liverpool)</name>
    <dbReference type="NCBI Taxonomy" id="572307"/>
    <lineage>
        <taxon>Eukaryota</taxon>
        <taxon>Sar</taxon>
        <taxon>Alveolata</taxon>
        <taxon>Apicomplexa</taxon>
        <taxon>Conoidasida</taxon>
        <taxon>Coccidia</taxon>
        <taxon>Eucoccidiorida</taxon>
        <taxon>Eimeriorina</taxon>
        <taxon>Sarcocystidae</taxon>
        <taxon>Neospora</taxon>
    </lineage>
</organism>
<protein>
    <submittedName>
        <fullName evidence="1">Uncharacterized protein</fullName>
    </submittedName>
</protein>
<proteinExistence type="predicted"/>